<evidence type="ECO:0000259" key="1">
    <source>
        <dbReference type="Pfam" id="PF06048"/>
    </source>
</evidence>
<dbReference type="GO" id="GO:0004386">
    <property type="term" value="F:helicase activity"/>
    <property type="evidence" value="ECO:0007669"/>
    <property type="project" value="UniProtKB-KW"/>
</dbReference>
<name>A0A075R740_BRELA</name>
<dbReference type="eggNOG" id="COG5519">
    <property type="taxonomic scope" value="Bacteria"/>
</dbReference>
<feature type="domain" description="DUF927" evidence="1">
    <location>
        <begin position="309"/>
        <end position="584"/>
    </location>
</feature>
<dbReference type="HOGENOM" id="CLU_346374_0_0_9"/>
<dbReference type="RefSeq" id="WP_003334575.1">
    <property type="nucleotide sequence ID" value="NZ_CP007806.1"/>
</dbReference>
<evidence type="ECO:0000313" key="3">
    <source>
        <dbReference type="Proteomes" id="UP000005850"/>
    </source>
</evidence>
<dbReference type="STRING" id="1042163.BRLA_c041520"/>
<dbReference type="Proteomes" id="UP000005850">
    <property type="component" value="Chromosome"/>
</dbReference>
<reference evidence="2 3" key="1">
    <citation type="journal article" date="2011" name="J. Bacteriol.">
        <title>Genome sequence of Brevibacillus laterosporus LMG 15441, a pathogen of invertebrates.</title>
        <authorList>
            <person name="Djukic M."/>
            <person name="Poehlein A."/>
            <person name="Thurmer A."/>
            <person name="Daniel R."/>
        </authorList>
    </citation>
    <scope>NUCLEOTIDE SEQUENCE [LARGE SCALE GENOMIC DNA]</scope>
    <source>
        <strain evidence="2 3">LMG 15441</strain>
    </source>
</reference>
<protein>
    <submittedName>
        <fullName evidence="2">Superfamily II helicase</fullName>
    </submittedName>
</protein>
<organism evidence="2 3">
    <name type="scientific">Brevibacillus laterosporus LMG 15441</name>
    <dbReference type="NCBI Taxonomy" id="1042163"/>
    <lineage>
        <taxon>Bacteria</taxon>
        <taxon>Bacillati</taxon>
        <taxon>Bacillota</taxon>
        <taxon>Bacilli</taxon>
        <taxon>Bacillales</taxon>
        <taxon>Paenibacillaceae</taxon>
        <taxon>Brevibacillus</taxon>
    </lineage>
</organism>
<sequence>METGISLTVTAYKDGFNHKATKKDTEKIMSYMKKVNIYFSEQRNESIIRFLAILKERKPHVCASWFGSSIVQDDIKNFSCNLMYFDFDKGITDYEEFERKAKEHFHIIQRSSSWSEQHPKYHCYNILNEFIYDLDHWWQVYESLFEMYEEEFGLKLDGSIHPTKLCYAGLSDHIIQNDLPFLEVPEKKTKEFKHTFLQGSGNNQDFDFQRFKVCIVKLTETGILLTYQHWIRFILALCDLFQEGMITEEQALEICSIIDDGKGETFRKFEREKSKMNNWSLGTIIYYCKNAGIHEIYYVQKADFIPLPFAIKDDVLYKTILNKKGNQKELKMVSRMAPHIVRKLSNVERNEVYYEIAWSDNGQKKTEVVPAGVISTKKELLTLAAHGFSCNDGNCKDLIDYFHDYLALNHVNQAYMADRLGHIKDAFIHPLQSQGVVIVPNDLGEKQLLEAFQVKGTVETWKNHVFNRIKTYPKVLFLVLASFASVILRDLNVPPFIVDLSGSTSQGKSTSIQVSRSVWGNEGLINEWNATKVAIERKAGFLNSFPLYMDDTRKADERILPNVVYQFSGGRSKGRGSVSGSQKELTWNNILISTGEVPLTEYARKAGGAAARVISLVDEPFGKVKDNFFSELYQALEDNYGAVGLEFLKRWQEAKKDLLSEFTTLKNHYIQKANGDEVLTRLSMYFAAVNFAGVVLTKLLNVEMDLTLLNRLFDEMAEDNRAIDKPKQLLEEILFKLDSNRKYIANQSTPDTVWAVYKNGTVCLTPDFLKEELGTEEWMMRKAWQKRGYTQTHLNKDGKEIDYKQVKHRHANTML</sequence>
<keyword evidence="2" id="KW-0547">Nucleotide-binding</keyword>
<gene>
    <name evidence="2" type="ORF">BRLA_c041520</name>
</gene>
<keyword evidence="2" id="KW-0378">Hydrolase</keyword>
<accession>A0A075R740</accession>
<dbReference type="Pfam" id="PF06048">
    <property type="entry name" value="DUF927"/>
    <property type="match status" value="1"/>
</dbReference>
<keyword evidence="2" id="KW-0347">Helicase</keyword>
<dbReference type="AlphaFoldDB" id="A0A075R740"/>
<proteinExistence type="predicted"/>
<keyword evidence="3" id="KW-1185">Reference proteome</keyword>
<dbReference type="InterPro" id="IPR009270">
    <property type="entry name" value="DUF927"/>
</dbReference>
<dbReference type="KEGG" id="blr:BRLA_c041520"/>
<evidence type="ECO:0000313" key="2">
    <source>
        <dbReference type="EMBL" id="AIG28427.1"/>
    </source>
</evidence>
<keyword evidence="2" id="KW-0067">ATP-binding</keyword>
<dbReference type="EMBL" id="CP007806">
    <property type="protein sequence ID" value="AIG28427.1"/>
    <property type="molecule type" value="Genomic_DNA"/>
</dbReference>